<dbReference type="RefSeq" id="WP_168138466.1">
    <property type="nucleotide sequence ID" value="NZ_JAAVJR010000005.1"/>
</dbReference>
<organism evidence="3 4">
    <name type="scientific">Salinimicrobium oceani</name>
    <dbReference type="NCBI Taxonomy" id="2722702"/>
    <lineage>
        <taxon>Bacteria</taxon>
        <taxon>Pseudomonadati</taxon>
        <taxon>Bacteroidota</taxon>
        <taxon>Flavobacteriia</taxon>
        <taxon>Flavobacteriales</taxon>
        <taxon>Flavobacteriaceae</taxon>
        <taxon>Salinimicrobium</taxon>
    </lineage>
</organism>
<dbReference type="Proteomes" id="UP000703674">
    <property type="component" value="Unassembled WGS sequence"/>
</dbReference>
<evidence type="ECO:0000313" key="3">
    <source>
        <dbReference type="EMBL" id="NJW53364.1"/>
    </source>
</evidence>
<dbReference type="EMBL" id="JAAVJR010000005">
    <property type="protein sequence ID" value="NJW53364.1"/>
    <property type="molecule type" value="Genomic_DNA"/>
</dbReference>
<evidence type="ECO:0000313" key="4">
    <source>
        <dbReference type="Proteomes" id="UP000703674"/>
    </source>
</evidence>
<dbReference type="Gene3D" id="3.90.470.20">
    <property type="entry name" value="4'-phosphopantetheinyl transferase domain"/>
    <property type="match status" value="1"/>
</dbReference>
<gene>
    <name evidence="3" type="ORF">HC175_10565</name>
</gene>
<keyword evidence="4" id="KW-1185">Reference proteome</keyword>
<dbReference type="Pfam" id="PF01648">
    <property type="entry name" value="ACPS"/>
    <property type="match status" value="1"/>
</dbReference>
<keyword evidence="1 3" id="KW-0808">Transferase</keyword>
<dbReference type="InterPro" id="IPR008278">
    <property type="entry name" value="4-PPantetheinyl_Trfase_dom"/>
</dbReference>
<evidence type="ECO:0000259" key="2">
    <source>
        <dbReference type="Pfam" id="PF01648"/>
    </source>
</evidence>
<dbReference type="SUPFAM" id="SSF56214">
    <property type="entry name" value="4'-phosphopantetheinyl transferase"/>
    <property type="match status" value="1"/>
</dbReference>
<feature type="domain" description="4'-phosphopantetheinyl transferase" evidence="2">
    <location>
        <begin position="2"/>
        <end position="78"/>
    </location>
</feature>
<name>A0ABX1D2E9_9FLAO</name>
<accession>A0ABX1D2E9</accession>
<dbReference type="GO" id="GO:0016740">
    <property type="term" value="F:transferase activity"/>
    <property type="evidence" value="ECO:0007669"/>
    <property type="project" value="UniProtKB-KW"/>
</dbReference>
<comment type="caution">
    <text evidence="3">The sequence shown here is derived from an EMBL/GenBank/DDBJ whole genome shotgun (WGS) entry which is preliminary data.</text>
</comment>
<reference evidence="3 4" key="1">
    <citation type="submission" date="2020-03" db="EMBL/GenBank/DDBJ databases">
        <title>Salinimicrobium sp. nov, isolated from SCS.</title>
        <authorList>
            <person name="Cao W.R."/>
        </authorList>
    </citation>
    <scope>NUCLEOTIDE SEQUENCE [LARGE SCALE GENOMIC DNA]</scope>
    <source>
        <strain evidence="4">J15B91</strain>
    </source>
</reference>
<protein>
    <submittedName>
        <fullName evidence="3">4-phosphopantetheinyl transferase family protein</fullName>
    </submittedName>
</protein>
<proteinExistence type="predicted"/>
<dbReference type="InterPro" id="IPR037143">
    <property type="entry name" value="4-PPantetheinyl_Trfase_dom_sf"/>
</dbReference>
<evidence type="ECO:0000256" key="1">
    <source>
        <dbReference type="ARBA" id="ARBA00022679"/>
    </source>
</evidence>
<sequence length="200" mass="22953">MIGNDVVDLELSRRQSNWRRNGFLEKVFSKAEREIILTSEDHELHVWLLWSMKEAAYKAHQRKFRLPRNLNWLAQQTEIIKQEEGGAIGLVKIDAEEYSTTSEVTSAYIHTCSKSREIRGVKNAIFETPSSEAKKQLLQEVSRHFAIDQDQLSLKKTSAGIPFFETQGEPIFTHFSLSDHGKFSAYSLSLINCETPVKHT</sequence>